<proteinExistence type="predicted"/>
<protein>
    <submittedName>
        <fullName evidence="1">Uncharacterized protein</fullName>
    </submittedName>
</protein>
<organism evidence="1">
    <name type="scientific">viral metagenome</name>
    <dbReference type="NCBI Taxonomy" id="1070528"/>
    <lineage>
        <taxon>unclassified sequences</taxon>
        <taxon>metagenomes</taxon>
        <taxon>organismal metagenomes</taxon>
    </lineage>
</organism>
<accession>A0A6C0J058</accession>
<sequence>MNIGKAFAFLMELAWHPLLVYEAFHEPKIAVISACNEEYAVKDFFMNSVSCIPNSTHFHLSIKIPQELARQGFGFQKPSWYHERSQYTRMLPRTSWSILEKGYLEHHQGENYNSICPENTNQKWFRVA</sequence>
<dbReference type="AlphaFoldDB" id="A0A6C0J058"/>
<evidence type="ECO:0000313" key="1">
    <source>
        <dbReference type="EMBL" id="QHT98096.1"/>
    </source>
</evidence>
<reference evidence="1" key="1">
    <citation type="journal article" date="2020" name="Nature">
        <title>Giant virus diversity and host interactions through global metagenomics.</title>
        <authorList>
            <person name="Schulz F."/>
            <person name="Roux S."/>
            <person name="Paez-Espino D."/>
            <person name="Jungbluth S."/>
            <person name="Walsh D.A."/>
            <person name="Denef V.J."/>
            <person name="McMahon K.D."/>
            <person name="Konstantinidis K.T."/>
            <person name="Eloe-Fadrosh E.A."/>
            <person name="Kyrpides N.C."/>
            <person name="Woyke T."/>
        </authorList>
    </citation>
    <scope>NUCLEOTIDE SEQUENCE</scope>
    <source>
        <strain evidence="1">GVMAG-M-3300025626-8</strain>
    </source>
</reference>
<dbReference type="EMBL" id="MN740287">
    <property type="protein sequence ID" value="QHT98096.1"/>
    <property type="molecule type" value="Genomic_DNA"/>
</dbReference>
<name>A0A6C0J058_9ZZZZ</name>